<evidence type="ECO:0000256" key="14">
    <source>
        <dbReference type="PROSITE-ProRule" id="PRU00282"/>
    </source>
</evidence>
<reference evidence="17" key="1">
    <citation type="submission" date="2022-12" db="EMBL/GenBank/DDBJ databases">
        <title>Draft genome assemblies for two species of Escallonia (Escalloniales).</title>
        <authorList>
            <person name="Chanderbali A."/>
            <person name="Dervinis C."/>
            <person name="Anghel I."/>
            <person name="Soltis D."/>
            <person name="Soltis P."/>
            <person name="Zapata F."/>
        </authorList>
    </citation>
    <scope>NUCLEOTIDE SEQUENCE</scope>
    <source>
        <strain evidence="17">UCBG64.0493</strain>
        <tissue evidence="17">Leaf</tissue>
    </source>
</reference>
<evidence type="ECO:0000256" key="16">
    <source>
        <dbReference type="RuleBase" id="RU368008"/>
    </source>
</evidence>
<evidence type="ECO:0000256" key="6">
    <source>
        <dbReference type="ARBA" id="ARBA00022692"/>
    </source>
</evidence>
<keyword evidence="9" id="KW-1133">Transmembrane helix</keyword>
<comment type="function">
    <text evidence="13">ADP:ATP antiporter that mediates import of ADP into the mitochondrial matrix for ATP synthesis, and export of ATP out to fuel the cell. Cycles between the cytoplasmic-open state (c-state) and the matrix-open state (m-state): operates by the alternating access mechanism with a single substrate-binding site intermittently exposed to either the cytosolic (c-state) or matrix (m-state) side of the inner mitochondrial membrane.</text>
</comment>
<keyword evidence="10" id="KW-0496">Mitochondrion</keyword>
<evidence type="ECO:0000256" key="13">
    <source>
        <dbReference type="ARBA" id="ARBA00045250"/>
    </source>
</evidence>
<comment type="similarity">
    <text evidence="2 15">Belongs to the mitochondrial carrier (TC 2.A.29) family.</text>
</comment>
<evidence type="ECO:0000256" key="4">
    <source>
        <dbReference type="ARBA" id="ARBA00022448"/>
    </source>
</evidence>
<dbReference type="InterPro" id="IPR002113">
    <property type="entry name" value="ADT_euk_type"/>
</dbReference>
<evidence type="ECO:0000256" key="15">
    <source>
        <dbReference type="RuleBase" id="RU000488"/>
    </source>
</evidence>
<evidence type="ECO:0000256" key="11">
    <source>
        <dbReference type="ARBA" id="ARBA00023136"/>
    </source>
</evidence>
<evidence type="ECO:0000256" key="9">
    <source>
        <dbReference type="ARBA" id="ARBA00022989"/>
    </source>
</evidence>
<dbReference type="InterPro" id="IPR023395">
    <property type="entry name" value="MCP_dom_sf"/>
</dbReference>
<dbReference type="PRINTS" id="PR00926">
    <property type="entry name" value="MITOCARRIER"/>
</dbReference>
<dbReference type="PANTHER" id="PTHR45635">
    <property type="entry name" value="ADP,ATP CARRIER PROTEIN 1-RELATED-RELATED"/>
    <property type="match status" value="1"/>
</dbReference>
<dbReference type="Gene3D" id="1.50.40.10">
    <property type="entry name" value="Mitochondrial carrier domain"/>
    <property type="match status" value="1"/>
</dbReference>
<evidence type="ECO:0000256" key="7">
    <source>
        <dbReference type="ARBA" id="ARBA00022737"/>
    </source>
</evidence>
<comment type="subunit">
    <text evidence="3 16">Monomer.</text>
</comment>
<dbReference type="GO" id="GO:0005743">
    <property type="term" value="C:mitochondrial inner membrane"/>
    <property type="evidence" value="ECO:0007669"/>
    <property type="project" value="UniProtKB-SubCell"/>
</dbReference>
<name>A0AA89BIF6_9ASTE</name>
<dbReference type="EMBL" id="JAVXUP010000251">
    <property type="protein sequence ID" value="KAK3032911.1"/>
    <property type="molecule type" value="Genomic_DNA"/>
</dbReference>
<protein>
    <recommendedName>
        <fullName evidence="16">ADP/ATP translocase</fullName>
    </recommendedName>
    <alternativeName>
        <fullName evidence="16">ADP,ATP carrier protein</fullName>
    </alternativeName>
</protein>
<dbReference type="SUPFAM" id="SSF103506">
    <property type="entry name" value="Mitochondrial carrier"/>
    <property type="match status" value="1"/>
</dbReference>
<evidence type="ECO:0000256" key="2">
    <source>
        <dbReference type="ARBA" id="ARBA00006375"/>
    </source>
</evidence>
<accession>A0AA89BIF6</accession>
<dbReference type="PROSITE" id="PS50920">
    <property type="entry name" value="SOLCAR"/>
    <property type="match status" value="1"/>
</dbReference>
<dbReference type="InterPro" id="IPR002067">
    <property type="entry name" value="MCP"/>
</dbReference>
<dbReference type="Pfam" id="PF00153">
    <property type="entry name" value="Mito_carr"/>
    <property type="match status" value="1"/>
</dbReference>
<evidence type="ECO:0000313" key="18">
    <source>
        <dbReference type="Proteomes" id="UP001188597"/>
    </source>
</evidence>
<dbReference type="PANTHER" id="PTHR45635:SF14">
    <property type="entry name" value="ADP_ATP TRANSLOCASE"/>
    <property type="match status" value="1"/>
</dbReference>
<evidence type="ECO:0000256" key="10">
    <source>
        <dbReference type="ARBA" id="ARBA00023128"/>
    </source>
</evidence>
<dbReference type="Proteomes" id="UP001188597">
    <property type="component" value="Unassembled WGS sequence"/>
</dbReference>
<keyword evidence="5" id="KW-0050">Antiport</keyword>
<keyword evidence="4 15" id="KW-0813">Transport</keyword>
<sequence>MWTKLRTNGTQRLHCPKAWKSEIDEEAVSDSEHKILKLISGKNMISDTLEAMMADQHQHPTVIQKVARLRYPVNTSFVAANPSPVFIQAPSEKGAAGFAIDFLMGAVSAAVSKSAAAPIERVKLLIQNQDEMIKSGQLSDPYKGIGDCFGRTIKDEGFVSLWRGNTVNNRGLVVMGYRFVMVGHRCEVGQ</sequence>
<dbReference type="GO" id="GO:0005471">
    <property type="term" value="F:ATP:ADP antiporter activity"/>
    <property type="evidence" value="ECO:0007669"/>
    <property type="project" value="UniProtKB-UniRule"/>
</dbReference>
<dbReference type="PRINTS" id="PR00927">
    <property type="entry name" value="ADPTRNSLCASE"/>
</dbReference>
<keyword evidence="7" id="KW-0677">Repeat</keyword>
<keyword evidence="6 14" id="KW-0812">Transmembrane</keyword>
<evidence type="ECO:0000256" key="8">
    <source>
        <dbReference type="ARBA" id="ARBA00022792"/>
    </source>
</evidence>
<dbReference type="AlphaFoldDB" id="A0AA89BIF6"/>
<evidence type="ECO:0000256" key="12">
    <source>
        <dbReference type="ARBA" id="ARBA00024143"/>
    </source>
</evidence>
<keyword evidence="11 14" id="KW-0472">Membrane</keyword>
<proteinExistence type="inferred from homology"/>
<comment type="function">
    <text evidence="16">Catalyzes the exchange of ADP and ATP across the membrane.</text>
</comment>
<evidence type="ECO:0000256" key="3">
    <source>
        <dbReference type="ARBA" id="ARBA00011245"/>
    </source>
</evidence>
<comment type="caution">
    <text evidence="17">The sequence shown here is derived from an EMBL/GenBank/DDBJ whole genome shotgun (WGS) entry which is preliminary data.</text>
</comment>
<dbReference type="GO" id="GO:0140021">
    <property type="term" value="P:mitochondrial ADP transmembrane transport"/>
    <property type="evidence" value="ECO:0007669"/>
    <property type="project" value="InterPro"/>
</dbReference>
<dbReference type="GO" id="GO:1990544">
    <property type="term" value="P:mitochondrial ATP transmembrane transport"/>
    <property type="evidence" value="ECO:0007669"/>
    <property type="project" value="InterPro"/>
</dbReference>
<dbReference type="InterPro" id="IPR018108">
    <property type="entry name" value="MCP_transmembrane"/>
</dbReference>
<evidence type="ECO:0000313" key="17">
    <source>
        <dbReference type="EMBL" id="KAK3032911.1"/>
    </source>
</evidence>
<gene>
    <name evidence="17" type="ORF">RJ639_034959</name>
</gene>
<keyword evidence="8" id="KW-0999">Mitochondrion inner membrane</keyword>
<organism evidence="17 18">
    <name type="scientific">Escallonia herrerae</name>
    <dbReference type="NCBI Taxonomy" id="1293975"/>
    <lineage>
        <taxon>Eukaryota</taxon>
        <taxon>Viridiplantae</taxon>
        <taxon>Streptophyta</taxon>
        <taxon>Embryophyta</taxon>
        <taxon>Tracheophyta</taxon>
        <taxon>Spermatophyta</taxon>
        <taxon>Magnoliopsida</taxon>
        <taxon>eudicotyledons</taxon>
        <taxon>Gunneridae</taxon>
        <taxon>Pentapetalae</taxon>
        <taxon>asterids</taxon>
        <taxon>campanulids</taxon>
        <taxon>Escalloniales</taxon>
        <taxon>Escalloniaceae</taxon>
        <taxon>Escallonia</taxon>
    </lineage>
</organism>
<keyword evidence="18" id="KW-1185">Reference proteome</keyword>
<comment type="catalytic activity">
    <reaction evidence="12">
        <text>ADP(in) + ATP(out) = ADP(out) + ATP(in)</text>
        <dbReference type="Rhea" id="RHEA:34999"/>
        <dbReference type="ChEBI" id="CHEBI:30616"/>
        <dbReference type="ChEBI" id="CHEBI:456216"/>
    </reaction>
    <physiologicalReaction direction="left-to-right" evidence="12">
        <dbReference type="Rhea" id="RHEA:35000"/>
    </physiologicalReaction>
</comment>
<feature type="repeat" description="Solcar" evidence="14">
    <location>
        <begin position="96"/>
        <end position="188"/>
    </location>
</feature>
<evidence type="ECO:0000256" key="5">
    <source>
        <dbReference type="ARBA" id="ARBA00022449"/>
    </source>
</evidence>
<evidence type="ECO:0000256" key="1">
    <source>
        <dbReference type="ARBA" id="ARBA00004448"/>
    </source>
</evidence>
<comment type="subcellular location">
    <subcellularLocation>
        <location evidence="16">Membrane</location>
        <topology evidence="16">Multi-pass membrane protein</topology>
    </subcellularLocation>
    <subcellularLocation>
        <location evidence="1">Mitochondrion inner membrane</location>
        <topology evidence="1">Multi-pass membrane protein</topology>
    </subcellularLocation>
</comment>